<gene>
    <name evidence="1" type="ORF">B0T26DRAFT_808050</name>
</gene>
<dbReference type="EMBL" id="JAUIRO010000001">
    <property type="protein sequence ID" value="KAK0733205.1"/>
    <property type="molecule type" value="Genomic_DNA"/>
</dbReference>
<dbReference type="SUPFAM" id="SSF56112">
    <property type="entry name" value="Protein kinase-like (PK-like)"/>
    <property type="match status" value="1"/>
</dbReference>
<organism evidence="1 2">
    <name type="scientific">Lasiosphaeria miniovina</name>
    <dbReference type="NCBI Taxonomy" id="1954250"/>
    <lineage>
        <taxon>Eukaryota</taxon>
        <taxon>Fungi</taxon>
        <taxon>Dikarya</taxon>
        <taxon>Ascomycota</taxon>
        <taxon>Pezizomycotina</taxon>
        <taxon>Sordariomycetes</taxon>
        <taxon>Sordariomycetidae</taxon>
        <taxon>Sordariales</taxon>
        <taxon>Lasiosphaeriaceae</taxon>
        <taxon>Lasiosphaeria</taxon>
    </lineage>
</organism>
<dbReference type="RefSeq" id="XP_060302082.1">
    <property type="nucleotide sequence ID" value="XM_060447242.1"/>
</dbReference>
<dbReference type="InterPro" id="IPR051678">
    <property type="entry name" value="AGP_Transferase"/>
</dbReference>
<name>A0AA40EAW7_9PEZI</name>
<dbReference type="GeneID" id="85330512"/>
<dbReference type="PANTHER" id="PTHR21310">
    <property type="entry name" value="AMINOGLYCOSIDE PHOSPHOTRANSFERASE-RELATED-RELATED"/>
    <property type="match status" value="1"/>
</dbReference>
<evidence type="ECO:0008006" key="3">
    <source>
        <dbReference type="Google" id="ProtNLM"/>
    </source>
</evidence>
<dbReference type="AlphaFoldDB" id="A0AA40EAW7"/>
<accession>A0AA40EAW7</accession>
<protein>
    <recommendedName>
        <fullName evidence="3">Aminoglycoside phosphotransferase domain-containing protein</fullName>
    </recommendedName>
</protein>
<keyword evidence="2" id="KW-1185">Reference proteome</keyword>
<evidence type="ECO:0000313" key="2">
    <source>
        <dbReference type="Proteomes" id="UP001172101"/>
    </source>
</evidence>
<dbReference type="InterPro" id="IPR011009">
    <property type="entry name" value="Kinase-like_dom_sf"/>
</dbReference>
<dbReference type="Proteomes" id="UP001172101">
    <property type="component" value="Unassembled WGS sequence"/>
</dbReference>
<evidence type="ECO:0000313" key="1">
    <source>
        <dbReference type="EMBL" id="KAK0733205.1"/>
    </source>
</evidence>
<comment type="caution">
    <text evidence="1">The sequence shown here is derived from an EMBL/GenBank/DDBJ whole genome shotgun (WGS) entry which is preliminary data.</text>
</comment>
<proteinExistence type="predicted"/>
<sequence length="386" mass="43158">MSSEDNGCLIIDDWPMMLDGSDYDRKQLLSLVRDNHSPFRDAWNVKSLIREVEAAVDDEVVDIPIVTRGSSNLGLHCRLSNKQDIVVRLGRSDVNEPDYDGPSMELILSGIELQVAVNGLLERIPDIPNSRPVHFRAPASISGRPLMVFEKKDGRANVWEESSPVGKGSLLAQAACIRASLFNFMVPRDFITKWLLLRTFNFIPEELPIPITFTRAFWTAVLAAMVEVTIGSERDMIGWESDNDTVGPKLIKAKQAVLSLIPHILPDCPDKERLCYRPVLEHGDFGIYNMCVAVDEPGGEARITSLFDWETGCTVPAHLADPEMTVLVDLTADEKGHPTITRVEDDATQEYPHEYMGHARQYLRVLYAHAPEFESAIAAGRDARHL</sequence>
<reference evidence="1" key="1">
    <citation type="submission" date="2023-06" db="EMBL/GenBank/DDBJ databases">
        <title>Genome-scale phylogeny and comparative genomics of the fungal order Sordariales.</title>
        <authorList>
            <consortium name="Lawrence Berkeley National Laboratory"/>
            <person name="Hensen N."/>
            <person name="Bonometti L."/>
            <person name="Westerberg I."/>
            <person name="Brannstrom I.O."/>
            <person name="Guillou S."/>
            <person name="Cros-Aarteil S."/>
            <person name="Calhoun S."/>
            <person name="Haridas S."/>
            <person name="Kuo A."/>
            <person name="Mondo S."/>
            <person name="Pangilinan J."/>
            <person name="Riley R."/>
            <person name="LaButti K."/>
            <person name="Andreopoulos B."/>
            <person name="Lipzen A."/>
            <person name="Chen C."/>
            <person name="Yanf M."/>
            <person name="Daum C."/>
            <person name="Ng V."/>
            <person name="Clum A."/>
            <person name="Steindorff A."/>
            <person name="Ohm R."/>
            <person name="Martin F."/>
            <person name="Silar P."/>
            <person name="Natvig D."/>
            <person name="Lalanne C."/>
            <person name="Gautier V."/>
            <person name="Ament-velasquez S.L."/>
            <person name="Kruys A."/>
            <person name="Hutchinson M.I."/>
            <person name="Powell A.J."/>
            <person name="Barry K."/>
            <person name="Miller A.N."/>
            <person name="Grigoriev I.V."/>
            <person name="Debuchy R."/>
            <person name="Gladieux P."/>
            <person name="Thoren M.H."/>
            <person name="Johannesson H."/>
        </authorList>
    </citation>
    <scope>NUCLEOTIDE SEQUENCE</scope>
    <source>
        <strain evidence="1">SMH2392-1A</strain>
    </source>
</reference>